<keyword evidence="7" id="KW-0408">Iron</keyword>
<evidence type="ECO:0000313" key="14">
    <source>
        <dbReference type="Proteomes" id="UP000006008"/>
    </source>
</evidence>
<evidence type="ECO:0000256" key="7">
    <source>
        <dbReference type="ARBA" id="ARBA00023004"/>
    </source>
</evidence>
<keyword evidence="2" id="KW-0004">4Fe-4S</keyword>
<dbReference type="eggNOG" id="COG1143">
    <property type="taxonomic scope" value="Bacteria"/>
</dbReference>
<dbReference type="PATRIC" id="fig|742725.3.peg.562"/>
<dbReference type="AlphaFoldDB" id="G5H6F4"/>
<keyword evidence="11" id="KW-0472">Membrane</keyword>
<dbReference type="Gene3D" id="3.30.70.3270">
    <property type="match status" value="1"/>
</dbReference>
<evidence type="ECO:0000256" key="10">
    <source>
        <dbReference type="ARBA" id="ARBA00023075"/>
    </source>
</evidence>
<dbReference type="GeneID" id="92816932"/>
<dbReference type="EMBL" id="ADLD01000004">
    <property type="protein sequence ID" value="EHB93248.1"/>
    <property type="molecule type" value="Genomic_DNA"/>
</dbReference>
<keyword evidence="6" id="KW-1278">Translocase</keyword>
<dbReference type="PROSITE" id="PS00198">
    <property type="entry name" value="4FE4S_FER_1"/>
    <property type="match status" value="2"/>
</dbReference>
<evidence type="ECO:0000259" key="12">
    <source>
        <dbReference type="PROSITE" id="PS51379"/>
    </source>
</evidence>
<keyword evidence="3" id="KW-0874">Quinone</keyword>
<keyword evidence="5" id="KW-0677">Repeat</keyword>
<organism evidence="13 14">
    <name type="scientific">Alistipes indistinctus YIT 12060</name>
    <dbReference type="NCBI Taxonomy" id="742725"/>
    <lineage>
        <taxon>Bacteria</taxon>
        <taxon>Pseudomonadati</taxon>
        <taxon>Bacteroidota</taxon>
        <taxon>Bacteroidia</taxon>
        <taxon>Bacteroidales</taxon>
        <taxon>Rikenellaceae</taxon>
        <taxon>Alistipes</taxon>
    </lineage>
</organism>
<keyword evidence="4" id="KW-0479">Metal-binding</keyword>
<dbReference type="GO" id="GO:0048038">
    <property type="term" value="F:quinone binding"/>
    <property type="evidence" value="ECO:0007669"/>
    <property type="project" value="UniProtKB-KW"/>
</dbReference>
<evidence type="ECO:0000256" key="8">
    <source>
        <dbReference type="ARBA" id="ARBA00023014"/>
    </source>
</evidence>
<dbReference type="GO" id="GO:0016020">
    <property type="term" value="C:membrane"/>
    <property type="evidence" value="ECO:0007669"/>
    <property type="project" value="InterPro"/>
</dbReference>
<dbReference type="GO" id="GO:0016651">
    <property type="term" value="F:oxidoreductase activity, acting on NAD(P)H"/>
    <property type="evidence" value="ECO:0007669"/>
    <property type="project" value="InterPro"/>
</dbReference>
<evidence type="ECO:0000256" key="3">
    <source>
        <dbReference type="ARBA" id="ARBA00022719"/>
    </source>
</evidence>
<evidence type="ECO:0000256" key="5">
    <source>
        <dbReference type="ARBA" id="ARBA00022737"/>
    </source>
</evidence>
<dbReference type="PANTHER" id="PTHR10849">
    <property type="entry name" value="NADH DEHYDROGENASE UBIQUINONE IRON-SULFUR PROTEIN 8, MITOCHONDRIAL"/>
    <property type="match status" value="1"/>
</dbReference>
<reference evidence="13 14" key="1">
    <citation type="submission" date="2011-08" db="EMBL/GenBank/DDBJ databases">
        <title>The Genome Sequence of Alistipes indistinctus YIT 12060.</title>
        <authorList>
            <consortium name="The Broad Institute Genome Sequencing Platform"/>
            <person name="Earl A."/>
            <person name="Ward D."/>
            <person name="Feldgarden M."/>
            <person name="Gevers D."/>
            <person name="Morotomi M."/>
            <person name="Young S.K."/>
            <person name="Zeng Q."/>
            <person name="Gargeya S."/>
            <person name="Fitzgerald M."/>
            <person name="Haas B."/>
            <person name="Abouelleil A."/>
            <person name="Alvarado L."/>
            <person name="Arachchi H.M."/>
            <person name="Berlin A."/>
            <person name="Brown A."/>
            <person name="Chapman S.B."/>
            <person name="Chen Z."/>
            <person name="Dunbar C."/>
            <person name="Freedman E."/>
            <person name="Gearin G."/>
            <person name="Gellesch M."/>
            <person name="Goldberg J."/>
            <person name="Griggs A."/>
            <person name="Gujja S."/>
            <person name="Heiman D."/>
            <person name="Howarth C."/>
            <person name="Larson L."/>
            <person name="Lui A."/>
            <person name="MacDonald P.J.P."/>
            <person name="Montmayeur A."/>
            <person name="Murphy C."/>
            <person name="Neiman D."/>
            <person name="Pearson M."/>
            <person name="Priest M."/>
            <person name="Roberts A."/>
            <person name="Saif S."/>
            <person name="Shea T."/>
            <person name="Shenoy N."/>
            <person name="Sisk P."/>
            <person name="Stolte C."/>
            <person name="Sykes S."/>
            <person name="Wortman J."/>
            <person name="Nusbaum C."/>
            <person name="Birren B."/>
        </authorList>
    </citation>
    <scope>NUCLEOTIDE SEQUENCE [LARGE SCALE GENOMIC DNA]</scope>
    <source>
        <strain evidence="13 14">YIT 12060</strain>
    </source>
</reference>
<dbReference type="GO" id="GO:0046872">
    <property type="term" value="F:metal ion binding"/>
    <property type="evidence" value="ECO:0007669"/>
    <property type="project" value="UniProtKB-KW"/>
</dbReference>
<dbReference type="PROSITE" id="PS51379">
    <property type="entry name" value="4FE4S_FER_2"/>
    <property type="match status" value="2"/>
</dbReference>
<dbReference type="PANTHER" id="PTHR10849:SF24">
    <property type="entry name" value="NADH-QUINONE OXIDOREDUCTASE SUBUNIT I 2"/>
    <property type="match status" value="1"/>
</dbReference>
<evidence type="ECO:0000256" key="11">
    <source>
        <dbReference type="ARBA" id="ARBA00023136"/>
    </source>
</evidence>
<dbReference type="SUPFAM" id="SSF54862">
    <property type="entry name" value="4Fe-4S ferredoxins"/>
    <property type="match status" value="1"/>
</dbReference>
<sequence>MTFKEYITSFFSGLRSLLVGMGTTIKVFFRRKTTEQYPENRATLKISDRFRGELVMIHNDKNEHRCVACGICQMNCPNGTINVVTKQVTDEETGKARKVLDRYEYDLGSCLFCQLCVRTCPHDAIKFINTYEHAVFTRGKLREQLNHEGSTLAKK</sequence>
<dbReference type="InterPro" id="IPR017900">
    <property type="entry name" value="4Fe4S_Fe_S_CS"/>
</dbReference>
<dbReference type="Pfam" id="PF12838">
    <property type="entry name" value="Fer4_7"/>
    <property type="match status" value="1"/>
</dbReference>
<dbReference type="Proteomes" id="UP000006008">
    <property type="component" value="Unassembled WGS sequence"/>
</dbReference>
<keyword evidence="9" id="KW-0520">NAD</keyword>
<dbReference type="GO" id="GO:0051539">
    <property type="term" value="F:4 iron, 4 sulfur cluster binding"/>
    <property type="evidence" value="ECO:0007669"/>
    <property type="project" value="UniProtKB-KW"/>
</dbReference>
<keyword evidence="10" id="KW-0830">Ubiquinone</keyword>
<gene>
    <name evidence="13" type="ORF">HMPREF9450_00514</name>
</gene>
<dbReference type="InterPro" id="IPR017896">
    <property type="entry name" value="4Fe4S_Fe-S-bd"/>
</dbReference>
<protein>
    <recommendedName>
        <fullName evidence="12">4Fe-4S ferredoxin-type domain-containing protein</fullName>
    </recommendedName>
</protein>
<name>G5H6F4_9BACT</name>
<dbReference type="HOGENOM" id="CLU_067218_4_3_10"/>
<keyword evidence="14" id="KW-1185">Reference proteome</keyword>
<keyword evidence="1" id="KW-1003">Cell membrane</keyword>
<dbReference type="RefSeq" id="WP_009133320.1">
    <property type="nucleotide sequence ID" value="NZ_CP102250.1"/>
</dbReference>
<proteinExistence type="predicted"/>
<evidence type="ECO:0000256" key="9">
    <source>
        <dbReference type="ARBA" id="ARBA00023027"/>
    </source>
</evidence>
<dbReference type="InterPro" id="IPR010226">
    <property type="entry name" value="NADH_quinone_OxRdtase_chainI"/>
</dbReference>
<keyword evidence="8" id="KW-0411">Iron-sulfur</keyword>
<comment type="caution">
    <text evidence="13">The sequence shown here is derived from an EMBL/GenBank/DDBJ whole genome shotgun (WGS) entry which is preliminary data.</text>
</comment>
<evidence type="ECO:0000256" key="4">
    <source>
        <dbReference type="ARBA" id="ARBA00022723"/>
    </source>
</evidence>
<feature type="domain" description="4Fe-4S ferredoxin-type" evidence="12">
    <location>
        <begin position="101"/>
        <end position="130"/>
    </location>
</feature>
<evidence type="ECO:0000313" key="13">
    <source>
        <dbReference type="EMBL" id="EHB93248.1"/>
    </source>
</evidence>
<evidence type="ECO:0000256" key="2">
    <source>
        <dbReference type="ARBA" id="ARBA00022485"/>
    </source>
</evidence>
<evidence type="ECO:0000256" key="6">
    <source>
        <dbReference type="ARBA" id="ARBA00022967"/>
    </source>
</evidence>
<dbReference type="OrthoDB" id="9808559at2"/>
<accession>G5H6F4</accession>
<evidence type="ECO:0000256" key="1">
    <source>
        <dbReference type="ARBA" id="ARBA00022475"/>
    </source>
</evidence>
<feature type="domain" description="4Fe-4S ferredoxin-type" evidence="12">
    <location>
        <begin position="57"/>
        <end position="86"/>
    </location>
</feature>
<dbReference type="STRING" id="742725.HMPREF9450_00514"/>